<keyword evidence="2" id="KW-1185">Reference proteome</keyword>
<protein>
    <submittedName>
        <fullName evidence="1">9070_t:CDS:1</fullName>
    </submittedName>
</protein>
<name>A0ACA9SM31_9GLOM</name>
<organism evidence="1 2">
    <name type="scientific">Racocetra persica</name>
    <dbReference type="NCBI Taxonomy" id="160502"/>
    <lineage>
        <taxon>Eukaryota</taxon>
        <taxon>Fungi</taxon>
        <taxon>Fungi incertae sedis</taxon>
        <taxon>Mucoromycota</taxon>
        <taxon>Glomeromycotina</taxon>
        <taxon>Glomeromycetes</taxon>
        <taxon>Diversisporales</taxon>
        <taxon>Gigasporaceae</taxon>
        <taxon>Racocetra</taxon>
    </lineage>
</organism>
<sequence>VRKEKKLRDQEISSGRQDTSEELMSSHPPSTNNDVSQLPAEDSNPEAEKTSRKKKLQWYYYSEEYEKKAKTISLENNISNQMARTQIYDEMVPYLPGIKR</sequence>
<comment type="caution">
    <text evidence="1">The sequence shown here is derived from an EMBL/GenBank/DDBJ whole genome shotgun (WGS) entry which is preliminary data.</text>
</comment>
<feature type="non-terminal residue" evidence="1">
    <location>
        <position position="1"/>
    </location>
</feature>
<proteinExistence type="predicted"/>
<gene>
    <name evidence="1" type="ORF">RPERSI_LOCUS31662</name>
</gene>
<feature type="non-terminal residue" evidence="1">
    <location>
        <position position="100"/>
    </location>
</feature>
<evidence type="ECO:0000313" key="1">
    <source>
        <dbReference type="EMBL" id="CAG8840979.1"/>
    </source>
</evidence>
<dbReference type="Proteomes" id="UP000789920">
    <property type="component" value="Unassembled WGS sequence"/>
</dbReference>
<evidence type="ECO:0000313" key="2">
    <source>
        <dbReference type="Proteomes" id="UP000789920"/>
    </source>
</evidence>
<reference evidence="1" key="1">
    <citation type="submission" date="2021-06" db="EMBL/GenBank/DDBJ databases">
        <authorList>
            <person name="Kallberg Y."/>
            <person name="Tangrot J."/>
            <person name="Rosling A."/>
        </authorList>
    </citation>
    <scope>NUCLEOTIDE SEQUENCE</scope>
    <source>
        <strain evidence="1">MA461A</strain>
    </source>
</reference>
<accession>A0ACA9SM31</accession>
<dbReference type="EMBL" id="CAJVQC010128521">
    <property type="protein sequence ID" value="CAG8840979.1"/>
    <property type="molecule type" value="Genomic_DNA"/>
</dbReference>